<dbReference type="EMBL" id="CP093442">
    <property type="protein sequence ID" value="UOF02502.1"/>
    <property type="molecule type" value="Genomic_DNA"/>
</dbReference>
<feature type="compositionally biased region" description="Basic and acidic residues" evidence="1">
    <location>
        <begin position="97"/>
        <end position="108"/>
    </location>
</feature>
<feature type="region of interest" description="Disordered" evidence="1">
    <location>
        <begin position="80"/>
        <end position="108"/>
    </location>
</feature>
<protein>
    <submittedName>
        <fullName evidence="2">Uncharacterized protein</fullName>
    </submittedName>
</protein>
<reference evidence="2" key="1">
    <citation type="submission" date="2022-03" db="EMBL/GenBank/DDBJ databases">
        <title>Genome Identification and Characterization of new species Bdellovibrio reynosense LBG001 sp. nov. from a Mexico soil sample.</title>
        <authorList>
            <person name="Camilli A."/>
            <person name="Ajao Y."/>
            <person name="Guo X."/>
        </authorList>
    </citation>
    <scope>NUCLEOTIDE SEQUENCE</scope>
    <source>
        <strain evidence="2">LBG001</strain>
    </source>
</reference>
<evidence type="ECO:0000313" key="3">
    <source>
        <dbReference type="Proteomes" id="UP000830116"/>
    </source>
</evidence>
<evidence type="ECO:0000256" key="1">
    <source>
        <dbReference type="SAM" id="MobiDB-lite"/>
    </source>
</evidence>
<accession>A0ABY4CC32</accession>
<sequence length="108" mass="12056">MILKKDRIAEVQLYILTTLVLAFAPPAFAQEEARKSHEEHRAAFDACLAELGVEKPEKGQRPQAPDEELRTKIDECLKEKGFEPPKFRGGRGGHHGPPPEDREGSGVR</sequence>
<organism evidence="2 3">
    <name type="scientific">Bdellovibrio reynosensis</name>
    <dbReference type="NCBI Taxonomy" id="2835041"/>
    <lineage>
        <taxon>Bacteria</taxon>
        <taxon>Pseudomonadati</taxon>
        <taxon>Bdellovibrionota</taxon>
        <taxon>Bdellovibrionia</taxon>
        <taxon>Bdellovibrionales</taxon>
        <taxon>Pseudobdellovibrionaceae</taxon>
        <taxon>Bdellovibrio</taxon>
    </lineage>
</organism>
<gene>
    <name evidence="2" type="ORF">MNR06_06000</name>
</gene>
<name>A0ABY4CC32_9BACT</name>
<evidence type="ECO:0000313" key="2">
    <source>
        <dbReference type="EMBL" id="UOF02502.1"/>
    </source>
</evidence>
<dbReference type="Proteomes" id="UP000830116">
    <property type="component" value="Chromosome"/>
</dbReference>
<dbReference type="RefSeq" id="WP_243540050.1">
    <property type="nucleotide sequence ID" value="NZ_CP093442.1"/>
</dbReference>
<keyword evidence="3" id="KW-1185">Reference proteome</keyword>
<proteinExistence type="predicted"/>